<evidence type="ECO:0000256" key="1">
    <source>
        <dbReference type="SAM" id="Phobius"/>
    </source>
</evidence>
<dbReference type="EMBL" id="JYDT01000002">
    <property type="protein sequence ID" value="KRY93389.1"/>
    <property type="molecule type" value="Genomic_DNA"/>
</dbReference>
<feature type="transmembrane region" description="Helical" evidence="1">
    <location>
        <begin position="12"/>
        <end position="29"/>
    </location>
</feature>
<reference evidence="2 3" key="1">
    <citation type="submission" date="2015-01" db="EMBL/GenBank/DDBJ databases">
        <title>Evolution of Trichinella species and genotypes.</title>
        <authorList>
            <person name="Korhonen P.K."/>
            <person name="Edoardo P."/>
            <person name="Giuseppe L.R."/>
            <person name="Gasser R.B."/>
        </authorList>
    </citation>
    <scope>NUCLEOTIDE SEQUENCE [LARGE SCALE GENOMIC DNA]</scope>
    <source>
        <strain evidence="2">ISS470</strain>
    </source>
</reference>
<keyword evidence="1" id="KW-0812">Transmembrane</keyword>
<keyword evidence="3" id="KW-1185">Reference proteome</keyword>
<name>A0A0V1G5C6_TRIPS</name>
<sequence length="81" mass="9543">MNSQLKYREFTSYILICLLIATVIWPFYLNKQSQNCTGAFHCDVMILVCITVHIRGLLDFGDLQLFNLFFLSIESYIECYF</sequence>
<gene>
    <name evidence="2" type="ORF">T4D_1095</name>
</gene>
<dbReference type="AlphaFoldDB" id="A0A0V1G5C6"/>
<accession>A0A0V1G5C6</accession>
<proteinExistence type="predicted"/>
<dbReference type="Proteomes" id="UP000054995">
    <property type="component" value="Unassembled WGS sequence"/>
</dbReference>
<keyword evidence="1" id="KW-1133">Transmembrane helix</keyword>
<protein>
    <submittedName>
        <fullName evidence="2">Uncharacterized protein</fullName>
    </submittedName>
</protein>
<evidence type="ECO:0000313" key="3">
    <source>
        <dbReference type="Proteomes" id="UP000054995"/>
    </source>
</evidence>
<comment type="caution">
    <text evidence="2">The sequence shown here is derived from an EMBL/GenBank/DDBJ whole genome shotgun (WGS) entry which is preliminary data.</text>
</comment>
<evidence type="ECO:0000313" key="2">
    <source>
        <dbReference type="EMBL" id="KRY93389.1"/>
    </source>
</evidence>
<keyword evidence="1" id="KW-0472">Membrane</keyword>
<organism evidence="2 3">
    <name type="scientific">Trichinella pseudospiralis</name>
    <name type="common">Parasitic roundworm</name>
    <dbReference type="NCBI Taxonomy" id="6337"/>
    <lineage>
        <taxon>Eukaryota</taxon>
        <taxon>Metazoa</taxon>
        <taxon>Ecdysozoa</taxon>
        <taxon>Nematoda</taxon>
        <taxon>Enoplea</taxon>
        <taxon>Dorylaimia</taxon>
        <taxon>Trichinellida</taxon>
        <taxon>Trichinellidae</taxon>
        <taxon>Trichinella</taxon>
    </lineage>
</organism>